<name>A0A951QMX0_9CYAN</name>
<proteinExistence type="predicted"/>
<dbReference type="AlphaFoldDB" id="A0A951QMX0"/>
<organism evidence="3 4">
    <name type="scientific">Cyanomargarita calcarea GSE-NOS-MK-12-04C</name>
    <dbReference type="NCBI Taxonomy" id="2839659"/>
    <lineage>
        <taxon>Bacteria</taxon>
        <taxon>Bacillati</taxon>
        <taxon>Cyanobacteriota</taxon>
        <taxon>Cyanophyceae</taxon>
        <taxon>Nostocales</taxon>
        <taxon>Cyanomargaritaceae</taxon>
        <taxon>Cyanomargarita</taxon>
    </lineage>
</organism>
<reference evidence="3" key="2">
    <citation type="journal article" date="2022" name="Microbiol. Resour. Announc.">
        <title>Metagenome Sequencing to Explore Phylogenomics of Terrestrial Cyanobacteria.</title>
        <authorList>
            <person name="Ward R.D."/>
            <person name="Stajich J.E."/>
            <person name="Johansen J.R."/>
            <person name="Huntemann M."/>
            <person name="Clum A."/>
            <person name="Foster B."/>
            <person name="Foster B."/>
            <person name="Roux S."/>
            <person name="Palaniappan K."/>
            <person name="Varghese N."/>
            <person name="Mukherjee S."/>
            <person name="Reddy T.B.K."/>
            <person name="Daum C."/>
            <person name="Copeland A."/>
            <person name="Chen I.A."/>
            <person name="Ivanova N.N."/>
            <person name="Kyrpides N.C."/>
            <person name="Shapiro N."/>
            <person name="Eloe-Fadrosh E.A."/>
            <person name="Pietrasiak N."/>
        </authorList>
    </citation>
    <scope>NUCLEOTIDE SEQUENCE</scope>
    <source>
        <strain evidence="3">GSE-NOS-MK-12-04C</strain>
    </source>
</reference>
<accession>A0A951QMX0</accession>
<evidence type="ECO:0000256" key="2">
    <source>
        <dbReference type="SAM" id="Phobius"/>
    </source>
</evidence>
<evidence type="ECO:0000313" key="4">
    <source>
        <dbReference type="Proteomes" id="UP000729701"/>
    </source>
</evidence>
<feature type="compositionally biased region" description="Low complexity" evidence="1">
    <location>
        <begin position="1"/>
        <end position="15"/>
    </location>
</feature>
<keyword evidence="2" id="KW-0812">Transmembrane</keyword>
<keyword evidence="2" id="KW-1133">Transmembrane helix</keyword>
<feature type="transmembrane region" description="Helical" evidence="2">
    <location>
        <begin position="98"/>
        <end position="119"/>
    </location>
</feature>
<evidence type="ECO:0000313" key="3">
    <source>
        <dbReference type="EMBL" id="MBW4668927.1"/>
    </source>
</evidence>
<dbReference type="Proteomes" id="UP000729701">
    <property type="component" value="Unassembled WGS sequence"/>
</dbReference>
<feature type="transmembrane region" description="Helical" evidence="2">
    <location>
        <begin position="32"/>
        <end position="62"/>
    </location>
</feature>
<comment type="caution">
    <text evidence="3">The sequence shown here is derived from an EMBL/GenBank/DDBJ whole genome shotgun (WGS) entry which is preliminary data.</text>
</comment>
<dbReference type="EMBL" id="JAHHGZ010000016">
    <property type="protein sequence ID" value="MBW4668927.1"/>
    <property type="molecule type" value="Genomic_DNA"/>
</dbReference>
<feature type="compositionally biased region" description="Polar residues" evidence="1">
    <location>
        <begin position="214"/>
        <end position="223"/>
    </location>
</feature>
<feature type="region of interest" description="Disordered" evidence="1">
    <location>
        <begin position="1"/>
        <end position="23"/>
    </location>
</feature>
<feature type="region of interest" description="Disordered" evidence="1">
    <location>
        <begin position="168"/>
        <end position="223"/>
    </location>
</feature>
<keyword evidence="2" id="KW-0472">Membrane</keyword>
<protein>
    <submittedName>
        <fullName evidence="3">Uncharacterized protein</fullName>
    </submittedName>
</protein>
<evidence type="ECO:0000256" key="1">
    <source>
        <dbReference type="SAM" id="MobiDB-lite"/>
    </source>
</evidence>
<reference evidence="3" key="1">
    <citation type="submission" date="2021-05" db="EMBL/GenBank/DDBJ databases">
        <authorList>
            <person name="Pietrasiak N."/>
            <person name="Ward R."/>
            <person name="Stajich J.E."/>
            <person name="Kurbessoian T."/>
        </authorList>
    </citation>
    <scope>NUCLEOTIDE SEQUENCE</scope>
    <source>
        <strain evidence="3">GSE-NOS-MK-12-04C</strain>
    </source>
</reference>
<sequence length="223" mass="24918">MENSQSVQQASDSQVPIPESDSNKSRIKSSRIVLIHLLAHYPWLFVTGLLGIFIGSAVFSVYSLGYVGRVDKESPDTKEAEVLQPISTPDESSNLPPLWMLGAIALGCASGCLVILRLLKLQSQPQTLKKNTNRYQVRLAQRHYQKTEPRPPKNPPVFVPPPRVSVLPERPMRPMPPMQQAKPKPMVTVLPPEQKKSLNQQKESLADMMDIRKQSSLSAILHK</sequence>
<gene>
    <name evidence="3" type="ORF">KME60_16265</name>
</gene>